<dbReference type="PROSITE" id="PS50885">
    <property type="entry name" value="HAMP"/>
    <property type="match status" value="1"/>
</dbReference>
<feature type="coiled-coil region" evidence="4">
    <location>
        <begin position="164"/>
        <end position="191"/>
    </location>
</feature>
<comment type="caution">
    <text evidence="7">The sequence shown here is derived from an EMBL/GenBank/DDBJ whole genome shotgun (WGS) entry which is preliminary data.</text>
</comment>
<evidence type="ECO:0000256" key="4">
    <source>
        <dbReference type="SAM" id="Coils"/>
    </source>
</evidence>
<accession>A0A7W4IAC3</accession>
<evidence type="ECO:0000313" key="8">
    <source>
        <dbReference type="Proteomes" id="UP000589085"/>
    </source>
</evidence>
<organism evidence="7 8">
    <name type="scientific">Gluconacetobacter sacchari</name>
    <dbReference type="NCBI Taxonomy" id="92759"/>
    <lineage>
        <taxon>Bacteria</taxon>
        <taxon>Pseudomonadati</taxon>
        <taxon>Pseudomonadota</taxon>
        <taxon>Alphaproteobacteria</taxon>
        <taxon>Acetobacterales</taxon>
        <taxon>Acetobacteraceae</taxon>
        <taxon>Gluconacetobacter</taxon>
    </lineage>
</organism>
<keyword evidence="1" id="KW-0145">Chemotaxis</keyword>
<name>A0A7W4IAC3_9PROT</name>
<dbReference type="Gene3D" id="1.10.490.10">
    <property type="entry name" value="Globins"/>
    <property type="match status" value="1"/>
</dbReference>
<dbReference type="PRINTS" id="PR00260">
    <property type="entry name" value="CHEMTRNSDUCR"/>
</dbReference>
<feature type="domain" description="HAMP" evidence="6">
    <location>
        <begin position="193"/>
        <end position="239"/>
    </location>
</feature>
<sequence>MESTERGILDLEKLHQFILMTARDHDILREIGGVLERAVPGALDALYVQIRKTPEVKRFFSSDAKIEKAKLAQTAHWRAILAARFDTDYVANVHAIGEVHARIGLTPFWYIGGYTVILDQLLRSVIDETVEHESIFRRSRVRRKLTDRVGSLCKAVLAEIDLTVAFYLEEMEAARVEMQAERERLAQEDRAVISAISTALTALADGDLSYRVTESLPERGETLKRHFNATAERLAQSMQKIARNSQTVMANADGIRNGADSLSRATEQQALAQEEMTATVDQIAQGASETAEKTARACQLAEAARSGADRAGHVVSEAVEAIGRIEQSSQEISKIIDVINTISLQTNMLALNAGVEAARAGNHGRGFAVVATEVRALAQRSADAGRTIAALIKRAGAEVQAGVACVRETGESLRNIASLISDIDGTIATIATASQAQSASLREVSITIGGLGQTTLQNAAVAEQSAAGAHNLVVTADELERLVAVFQLAEGGGAARQRPARIKLVAHNDPNGK</sequence>
<dbReference type="RefSeq" id="WP_182996079.1">
    <property type="nucleotide sequence ID" value="NZ_JABEQJ010000003.1"/>
</dbReference>
<dbReference type="SUPFAM" id="SSF46458">
    <property type="entry name" value="Globin-like"/>
    <property type="match status" value="1"/>
</dbReference>
<dbReference type="PANTHER" id="PTHR43531">
    <property type="entry name" value="PROTEIN ICFG"/>
    <property type="match status" value="1"/>
</dbReference>
<dbReference type="GO" id="GO:0007165">
    <property type="term" value="P:signal transduction"/>
    <property type="evidence" value="ECO:0007669"/>
    <property type="project" value="UniProtKB-KW"/>
</dbReference>
<evidence type="ECO:0000259" key="6">
    <source>
        <dbReference type="PROSITE" id="PS50885"/>
    </source>
</evidence>
<dbReference type="InterPro" id="IPR039379">
    <property type="entry name" value="Protoglobin_sensor_dom"/>
</dbReference>
<dbReference type="AlphaFoldDB" id="A0A7W4IAC3"/>
<dbReference type="InterPro" id="IPR003660">
    <property type="entry name" value="HAMP_dom"/>
</dbReference>
<dbReference type="Proteomes" id="UP000589085">
    <property type="component" value="Unassembled WGS sequence"/>
</dbReference>
<dbReference type="SMART" id="SM00283">
    <property type="entry name" value="MA"/>
    <property type="match status" value="1"/>
</dbReference>
<dbReference type="PANTHER" id="PTHR43531:SF11">
    <property type="entry name" value="METHYL-ACCEPTING CHEMOTAXIS PROTEIN 3"/>
    <property type="match status" value="1"/>
</dbReference>
<reference evidence="7 8" key="1">
    <citation type="submission" date="2020-04" db="EMBL/GenBank/DDBJ databases">
        <title>Description of novel Gluconacetobacter.</title>
        <authorList>
            <person name="Sombolestani A."/>
        </authorList>
    </citation>
    <scope>NUCLEOTIDE SEQUENCE [LARGE SCALE GENOMIC DNA]</scope>
    <source>
        <strain evidence="7 8">LMG 19747</strain>
    </source>
</reference>
<dbReference type="InterPro" id="IPR004089">
    <property type="entry name" value="MCPsignal_dom"/>
</dbReference>
<dbReference type="InterPro" id="IPR051310">
    <property type="entry name" value="MCP_chemotaxis"/>
</dbReference>
<feature type="domain" description="Methyl-accepting transducer" evidence="5">
    <location>
        <begin position="244"/>
        <end position="473"/>
    </location>
</feature>
<dbReference type="GO" id="GO:0019825">
    <property type="term" value="F:oxygen binding"/>
    <property type="evidence" value="ECO:0007669"/>
    <property type="project" value="InterPro"/>
</dbReference>
<dbReference type="EMBL" id="JABEQJ010000003">
    <property type="protein sequence ID" value="MBB2159201.1"/>
    <property type="molecule type" value="Genomic_DNA"/>
</dbReference>
<dbReference type="CDD" id="cd11386">
    <property type="entry name" value="MCP_signal"/>
    <property type="match status" value="1"/>
</dbReference>
<evidence type="ECO:0000256" key="3">
    <source>
        <dbReference type="PROSITE-ProRule" id="PRU00284"/>
    </source>
</evidence>
<dbReference type="InterPro" id="IPR009050">
    <property type="entry name" value="Globin-like_sf"/>
</dbReference>
<keyword evidence="3" id="KW-0807">Transducer</keyword>
<dbReference type="GO" id="GO:0006935">
    <property type="term" value="P:chemotaxis"/>
    <property type="evidence" value="ECO:0007669"/>
    <property type="project" value="UniProtKB-KW"/>
</dbReference>
<gene>
    <name evidence="7" type="ORF">HLH48_03255</name>
</gene>
<dbReference type="CDD" id="cd01068">
    <property type="entry name" value="globin_sensor"/>
    <property type="match status" value="1"/>
</dbReference>
<evidence type="ECO:0000256" key="1">
    <source>
        <dbReference type="ARBA" id="ARBA00022500"/>
    </source>
</evidence>
<dbReference type="InterPro" id="IPR004090">
    <property type="entry name" value="Chemotax_Me-accpt_rcpt"/>
</dbReference>
<evidence type="ECO:0000313" key="7">
    <source>
        <dbReference type="EMBL" id="MBB2159201.1"/>
    </source>
</evidence>
<dbReference type="Gene3D" id="1.10.287.950">
    <property type="entry name" value="Methyl-accepting chemotaxis protein"/>
    <property type="match status" value="1"/>
</dbReference>
<dbReference type="InterPro" id="IPR012292">
    <property type="entry name" value="Globin/Proto"/>
</dbReference>
<dbReference type="SUPFAM" id="SSF58104">
    <property type="entry name" value="Methyl-accepting chemotaxis protein (MCP) signaling domain"/>
    <property type="match status" value="1"/>
</dbReference>
<dbReference type="GO" id="GO:0004888">
    <property type="term" value="F:transmembrane signaling receptor activity"/>
    <property type="evidence" value="ECO:0007669"/>
    <property type="project" value="InterPro"/>
</dbReference>
<comment type="similarity">
    <text evidence="2">Belongs to the methyl-accepting chemotaxis (MCP) protein family.</text>
</comment>
<proteinExistence type="inferred from homology"/>
<dbReference type="GO" id="GO:0016020">
    <property type="term" value="C:membrane"/>
    <property type="evidence" value="ECO:0007669"/>
    <property type="project" value="InterPro"/>
</dbReference>
<dbReference type="PROSITE" id="PS50111">
    <property type="entry name" value="CHEMOTAXIS_TRANSDUC_2"/>
    <property type="match status" value="1"/>
</dbReference>
<dbReference type="InterPro" id="IPR044398">
    <property type="entry name" value="Globin-sensor_dom"/>
</dbReference>
<dbReference type="GO" id="GO:0020037">
    <property type="term" value="F:heme binding"/>
    <property type="evidence" value="ECO:0007669"/>
    <property type="project" value="InterPro"/>
</dbReference>
<evidence type="ECO:0000259" key="5">
    <source>
        <dbReference type="PROSITE" id="PS50111"/>
    </source>
</evidence>
<dbReference type="Pfam" id="PF00015">
    <property type="entry name" value="MCPsignal"/>
    <property type="match status" value="1"/>
</dbReference>
<dbReference type="Pfam" id="PF11563">
    <property type="entry name" value="Protoglobin"/>
    <property type="match status" value="1"/>
</dbReference>
<protein>
    <submittedName>
        <fullName evidence="7">Globin-coupled sensor protein</fullName>
    </submittedName>
</protein>
<keyword evidence="4" id="KW-0175">Coiled coil</keyword>
<evidence type="ECO:0000256" key="2">
    <source>
        <dbReference type="ARBA" id="ARBA00029447"/>
    </source>
</evidence>